<keyword evidence="4" id="KW-1185">Reference proteome</keyword>
<name>A0A8J3GF99_9BACT</name>
<sequence>MLHKTYVEHMPKRPDGLVNRKGSKIFYCRKRVPEKLVPIIGRKKFMVSLKTADYQEAKRKLRSVKFEIEQKIDAAEQKLERSKSAQPTALLDEEVKAMAIDWFIKHEQDLDRKYRNLQPKNIGAAVDGLRANLEGQPCTGKM</sequence>
<organism evidence="3 4">
    <name type="scientific">Cerasicoccus arenae</name>
    <dbReference type="NCBI Taxonomy" id="424488"/>
    <lineage>
        <taxon>Bacteria</taxon>
        <taxon>Pseudomonadati</taxon>
        <taxon>Verrucomicrobiota</taxon>
        <taxon>Opitutia</taxon>
        <taxon>Puniceicoccales</taxon>
        <taxon>Cerasicoccaceae</taxon>
        <taxon>Cerasicoccus</taxon>
    </lineage>
</organism>
<gene>
    <name evidence="3" type="ORF">GCM10007047_28780</name>
</gene>
<evidence type="ECO:0000313" key="3">
    <source>
        <dbReference type="EMBL" id="GHC09727.1"/>
    </source>
</evidence>
<evidence type="ECO:0000259" key="2">
    <source>
        <dbReference type="Pfam" id="PF20172"/>
    </source>
</evidence>
<keyword evidence="1" id="KW-0175">Coiled coil</keyword>
<accession>A0A8J3GF99</accession>
<dbReference type="Proteomes" id="UP000642829">
    <property type="component" value="Unassembled WGS sequence"/>
</dbReference>
<feature type="coiled-coil region" evidence="1">
    <location>
        <begin position="58"/>
        <end position="85"/>
    </location>
</feature>
<evidence type="ECO:0000256" key="1">
    <source>
        <dbReference type="SAM" id="Coils"/>
    </source>
</evidence>
<proteinExistence type="predicted"/>
<reference evidence="3" key="2">
    <citation type="submission" date="2020-09" db="EMBL/GenBank/DDBJ databases">
        <authorList>
            <person name="Sun Q."/>
            <person name="Kim S."/>
        </authorList>
    </citation>
    <scope>NUCLEOTIDE SEQUENCE</scope>
    <source>
        <strain evidence="3">KCTC 12870</strain>
    </source>
</reference>
<comment type="caution">
    <text evidence="3">The sequence shown here is derived from an EMBL/GenBank/DDBJ whole genome shotgun (WGS) entry which is preliminary data.</text>
</comment>
<evidence type="ECO:0000313" key="4">
    <source>
        <dbReference type="Proteomes" id="UP000642829"/>
    </source>
</evidence>
<dbReference type="InterPro" id="IPR046668">
    <property type="entry name" value="DUF6538"/>
</dbReference>
<feature type="domain" description="DUF6538" evidence="2">
    <location>
        <begin position="20"/>
        <end position="76"/>
    </location>
</feature>
<reference evidence="3" key="1">
    <citation type="journal article" date="2014" name="Int. J. Syst. Evol. Microbiol.">
        <title>Complete genome sequence of Corynebacterium casei LMG S-19264T (=DSM 44701T), isolated from a smear-ripened cheese.</title>
        <authorList>
            <consortium name="US DOE Joint Genome Institute (JGI-PGF)"/>
            <person name="Walter F."/>
            <person name="Albersmeier A."/>
            <person name="Kalinowski J."/>
            <person name="Ruckert C."/>
        </authorList>
    </citation>
    <scope>NUCLEOTIDE SEQUENCE</scope>
    <source>
        <strain evidence="3">KCTC 12870</strain>
    </source>
</reference>
<dbReference type="Pfam" id="PF20172">
    <property type="entry name" value="DUF6538"/>
    <property type="match status" value="1"/>
</dbReference>
<dbReference type="EMBL" id="BMXG01000022">
    <property type="protein sequence ID" value="GHC09727.1"/>
    <property type="molecule type" value="Genomic_DNA"/>
</dbReference>
<protein>
    <recommendedName>
        <fullName evidence="2">DUF6538 domain-containing protein</fullName>
    </recommendedName>
</protein>
<dbReference type="AlphaFoldDB" id="A0A8J3GF99"/>